<protein>
    <submittedName>
        <fullName evidence="1">Uncharacterized protein</fullName>
    </submittedName>
</protein>
<evidence type="ECO:0000313" key="2">
    <source>
        <dbReference type="Proteomes" id="UP001628193"/>
    </source>
</evidence>
<dbReference type="EMBL" id="BAAFGK010000004">
    <property type="protein sequence ID" value="GAB0056931.1"/>
    <property type="molecule type" value="Genomic_DNA"/>
</dbReference>
<dbReference type="Proteomes" id="UP001628193">
    <property type="component" value="Unassembled WGS sequence"/>
</dbReference>
<reference evidence="1 2" key="1">
    <citation type="submission" date="2024-09" db="EMBL/GenBank/DDBJ databases">
        <title>Draft genome sequence of Candidatus Magnetaquicoccaceae bacterium FCR-1.</title>
        <authorList>
            <person name="Shimoshige H."/>
            <person name="Shimamura S."/>
            <person name="Taoka A."/>
            <person name="Kobayashi H."/>
            <person name="Maekawa T."/>
        </authorList>
    </citation>
    <scope>NUCLEOTIDE SEQUENCE [LARGE SCALE GENOMIC DNA]</scope>
    <source>
        <strain evidence="1 2">FCR-1</strain>
    </source>
</reference>
<evidence type="ECO:0000313" key="1">
    <source>
        <dbReference type="EMBL" id="GAB0056931.1"/>
    </source>
</evidence>
<organism evidence="1 2">
    <name type="scientific">Candidatus Magnetaquiglobus chichijimensis</name>
    <dbReference type="NCBI Taxonomy" id="3141448"/>
    <lineage>
        <taxon>Bacteria</taxon>
        <taxon>Pseudomonadati</taxon>
        <taxon>Pseudomonadota</taxon>
        <taxon>Magnetococcia</taxon>
        <taxon>Magnetococcales</taxon>
        <taxon>Candidatus Magnetaquicoccaceae</taxon>
        <taxon>Candidatus Magnetaquiglobus</taxon>
    </lineage>
</organism>
<gene>
    <name evidence="1" type="ORF">SIID45300_01246</name>
</gene>
<dbReference type="RefSeq" id="WP_420904647.1">
    <property type="nucleotide sequence ID" value="NZ_BAAFGK010000004.1"/>
</dbReference>
<sequence length="90" mass="9903">MENDWIALPRERRAIHRPTGLILEFKANTDGSGSMRVDSPNPQVLPESWLANAEALVREGWLAYASASEVALTEEWAAEAEQTSKPVTPA</sequence>
<keyword evidence="2" id="KW-1185">Reference proteome</keyword>
<name>A0ABQ0C7S6_9PROT</name>
<comment type="caution">
    <text evidence="1">The sequence shown here is derived from an EMBL/GenBank/DDBJ whole genome shotgun (WGS) entry which is preliminary data.</text>
</comment>
<proteinExistence type="predicted"/>
<accession>A0ABQ0C7S6</accession>